<reference evidence="2 3" key="1">
    <citation type="submission" date="2012-08" db="EMBL/GenBank/DDBJ databases">
        <title>Oryza genome evolution.</title>
        <authorList>
            <person name="Wing R.A."/>
        </authorList>
    </citation>
    <scope>NUCLEOTIDE SEQUENCE</scope>
</reference>
<keyword evidence="3" id="KW-1185">Reference proteome</keyword>
<dbReference type="Proteomes" id="UP000032180">
    <property type="component" value="Chromosome 6"/>
</dbReference>
<evidence type="ECO:0000313" key="3">
    <source>
        <dbReference type="Proteomes" id="UP000032180"/>
    </source>
</evidence>
<dbReference type="Gramene" id="LPERR06G15870.1">
    <property type="protein sequence ID" value="LPERR06G15870.1"/>
    <property type="gene ID" value="LPERR06G15870"/>
</dbReference>
<evidence type="ECO:0000313" key="2">
    <source>
        <dbReference type="EnsemblPlants" id="LPERR06G15870.1"/>
    </source>
</evidence>
<dbReference type="PANTHER" id="PTHR34710:SF22">
    <property type="match status" value="1"/>
</dbReference>
<evidence type="ECO:0000259" key="1">
    <source>
        <dbReference type="Pfam" id="PF12274"/>
    </source>
</evidence>
<reference evidence="3" key="2">
    <citation type="submission" date="2013-12" db="EMBL/GenBank/DDBJ databases">
        <authorList>
            <person name="Yu Y."/>
            <person name="Lee S."/>
            <person name="de Baynast K."/>
            <person name="Wissotski M."/>
            <person name="Liu L."/>
            <person name="Talag J."/>
            <person name="Goicoechea J."/>
            <person name="Angelova A."/>
            <person name="Jetty R."/>
            <person name="Kudrna D."/>
            <person name="Golser W."/>
            <person name="Rivera L."/>
            <person name="Zhang J."/>
            <person name="Wing R."/>
        </authorList>
    </citation>
    <scope>NUCLEOTIDE SEQUENCE</scope>
</reference>
<dbReference type="PANTHER" id="PTHR34710">
    <property type="entry name" value="OS03G0834100 PROTEIN"/>
    <property type="match status" value="1"/>
</dbReference>
<dbReference type="InterPro" id="IPR022059">
    <property type="entry name" value="DUF3615"/>
</dbReference>
<dbReference type="AlphaFoldDB" id="A0A0D9WRH0"/>
<dbReference type="Pfam" id="PF12274">
    <property type="entry name" value="DUF3615"/>
    <property type="match status" value="1"/>
</dbReference>
<name>A0A0D9WRH0_9ORYZ</name>
<dbReference type="EnsemblPlants" id="LPERR06G15870.1">
    <property type="protein sequence ID" value="LPERR06G15870.1"/>
    <property type="gene ID" value="LPERR06G15870"/>
</dbReference>
<proteinExistence type="predicted"/>
<protein>
    <recommendedName>
        <fullName evidence="1">DUF3615 domain-containing protein</fullName>
    </recommendedName>
</protein>
<organism evidence="2 3">
    <name type="scientific">Leersia perrieri</name>
    <dbReference type="NCBI Taxonomy" id="77586"/>
    <lineage>
        <taxon>Eukaryota</taxon>
        <taxon>Viridiplantae</taxon>
        <taxon>Streptophyta</taxon>
        <taxon>Embryophyta</taxon>
        <taxon>Tracheophyta</taxon>
        <taxon>Spermatophyta</taxon>
        <taxon>Magnoliopsida</taxon>
        <taxon>Liliopsida</taxon>
        <taxon>Poales</taxon>
        <taxon>Poaceae</taxon>
        <taxon>BOP clade</taxon>
        <taxon>Oryzoideae</taxon>
        <taxon>Oryzeae</taxon>
        <taxon>Oryzinae</taxon>
        <taxon>Leersia</taxon>
    </lineage>
</organism>
<sequence length="130" mass="14617">MYAEAALEHYNADANNMVKYELVKAIISGAIFTCRAGYGHVNFIARPASMASGSSSRSQEEQLFFAEVRGERLCPDVPVVSRRRDWPENMKLPEITSPSPRNYCFLCSDKIKHPKDGTSYHAGHCYEVPE</sequence>
<dbReference type="HOGENOM" id="CLU_1707055_0_0_1"/>
<accession>A0A0D9WRH0</accession>
<feature type="domain" description="DUF3615" evidence="1">
    <location>
        <begin position="3"/>
        <end position="114"/>
    </location>
</feature>
<reference evidence="2" key="3">
    <citation type="submission" date="2015-04" db="UniProtKB">
        <authorList>
            <consortium name="EnsemblPlants"/>
        </authorList>
    </citation>
    <scope>IDENTIFICATION</scope>
</reference>